<dbReference type="AlphaFoldDB" id="A0AAE1MY71"/>
<dbReference type="Proteomes" id="UP001293593">
    <property type="component" value="Unassembled WGS sequence"/>
</dbReference>
<sequence>MDLSQITTIEDIDISGSLVYADGIVDLEKDNDEWREQDQCQIMEDEDGDDSVEEIVGDDDSGFSEAPILGRVFKTAEEAYGFYNDYAQGKGFGTRKQYTSRNMKTQQIYRWNYVCSKQGVKKHNDKIVGDHNVKRRRDSRTNCLAMFQVKLVDGLWIVKKFNDTHNHPLIMTPSKVNKFPSHGDLRRSNFTKSLVTKLFEEGLTSSKISKVVNAMNKEVNITPIQVSTILSGQRKNNVGRECQGVIKHFQRKSALDGAFYFDMHLAEDGLLRSVFWVDGRSRAAYAHFGEVLVFDVTYKTNKFRFPFAPFVGVNHHGQSILFAAALLEDETEATFTWLFEQFRTCMFDKSHIAITTDQDKAMGKAIANIFPKARHCFCAWHIKKHVMEHSQALRTQFKDSFDIDFREWYKSRDIDEFEGKWAELRTKYDIKAGSWLSNMYKSRHHWAKAYLKNTFFVGMTTSGRSESINSFFDGYVNSNTMLNDFVTQYDKAIKSRRDAEENKDFKTRNTKAILETNHPIEAITC</sequence>
<comment type="caution">
    <text evidence="3">The sequence shown here is derived from an EMBL/GenBank/DDBJ whole genome shotgun (WGS) entry which is preliminary data.</text>
</comment>
<evidence type="ECO:0008006" key="5">
    <source>
        <dbReference type="Google" id="ProtNLM"/>
    </source>
</evidence>
<dbReference type="Pfam" id="PF10551">
    <property type="entry name" value="MULE"/>
    <property type="match status" value="1"/>
</dbReference>
<dbReference type="EMBL" id="JAWXYG010000002">
    <property type="protein sequence ID" value="KAK4279463.1"/>
    <property type="molecule type" value="Genomic_DNA"/>
</dbReference>
<evidence type="ECO:0000313" key="4">
    <source>
        <dbReference type="Proteomes" id="UP001293593"/>
    </source>
</evidence>
<keyword evidence="4" id="KW-1185">Reference proteome</keyword>
<organism evidence="3 4">
    <name type="scientific">Acacia crassicarpa</name>
    <name type="common">northern wattle</name>
    <dbReference type="NCBI Taxonomy" id="499986"/>
    <lineage>
        <taxon>Eukaryota</taxon>
        <taxon>Viridiplantae</taxon>
        <taxon>Streptophyta</taxon>
        <taxon>Embryophyta</taxon>
        <taxon>Tracheophyta</taxon>
        <taxon>Spermatophyta</taxon>
        <taxon>Magnoliopsida</taxon>
        <taxon>eudicotyledons</taxon>
        <taxon>Gunneridae</taxon>
        <taxon>Pentapetalae</taxon>
        <taxon>rosids</taxon>
        <taxon>fabids</taxon>
        <taxon>Fabales</taxon>
        <taxon>Fabaceae</taxon>
        <taxon>Caesalpinioideae</taxon>
        <taxon>mimosoid clade</taxon>
        <taxon>Acacieae</taxon>
        <taxon>Acacia</taxon>
    </lineage>
</organism>
<gene>
    <name evidence="3" type="ORF">QN277_011244</name>
</gene>
<feature type="domain" description="MULE transposase" evidence="2">
    <location>
        <begin position="291"/>
        <end position="384"/>
    </location>
</feature>
<feature type="domain" description="FAR1" evidence="1">
    <location>
        <begin position="82"/>
        <end position="170"/>
    </location>
</feature>
<dbReference type="InterPro" id="IPR018289">
    <property type="entry name" value="MULE_transposase_dom"/>
</dbReference>
<dbReference type="PANTHER" id="PTHR47718">
    <property type="entry name" value="OS01G0519700 PROTEIN"/>
    <property type="match status" value="1"/>
</dbReference>
<evidence type="ECO:0000259" key="2">
    <source>
        <dbReference type="Pfam" id="PF10551"/>
    </source>
</evidence>
<reference evidence="3" key="1">
    <citation type="submission" date="2023-10" db="EMBL/GenBank/DDBJ databases">
        <title>Chromosome-level genome of the transformable northern wattle, Acacia crassicarpa.</title>
        <authorList>
            <person name="Massaro I."/>
            <person name="Sinha N.R."/>
            <person name="Poethig S."/>
            <person name="Leichty A.R."/>
        </authorList>
    </citation>
    <scope>NUCLEOTIDE SEQUENCE</scope>
    <source>
        <strain evidence="3">Acra3RX</strain>
        <tissue evidence="3">Leaf</tissue>
    </source>
</reference>
<dbReference type="Pfam" id="PF03101">
    <property type="entry name" value="FAR1"/>
    <property type="match status" value="1"/>
</dbReference>
<name>A0AAE1MY71_9FABA</name>
<accession>A0AAE1MY71</accession>
<evidence type="ECO:0000313" key="3">
    <source>
        <dbReference type="EMBL" id="KAK4279463.1"/>
    </source>
</evidence>
<proteinExistence type="predicted"/>
<dbReference type="InterPro" id="IPR004330">
    <property type="entry name" value="FAR1_DNA_bnd_dom"/>
</dbReference>
<evidence type="ECO:0000259" key="1">
    <source>
        <dbReference type="Pfam" id="PF03101"/>
    </source>
</evidence>
<protein>
    <recommendedName>
        <fullName evidence="5">Protein FAR1-RELATED SEQUENCE</fullName>
    </recommendedName>
</protein>
<dbReference type="PANTHER" id="PTHR47718:SF7">
    <property type="entry name" value="PROTEIN FAR1-RELATED SEQUENCE"/>
    <property type="match status" value="1"/>
</dbReference>